<dbReference type="Proteomes" id="UP000078559">
    <property type="component" value="Chromosome 7"/>
</dbReference>
<evidence type="ECO:0000256" key="3">
    <source>
        <dbReference type="SAM" id="SignalP"/>
    </source>
</evidence>
<evidence type="ECO:0000256" key="2">
    <source>
        <dbReference type="SAM" id="Phobius"/>
    </source>
</evidence>
<evidence type="ECO:0000313" key="5">
    <source>
        <dbReference type="Proteomes" id="UP000078559"/>
    </source>
</evidence>
<keyword evidence="3" id="KW-0732">Signal</keyword>
<evidence type="ECO:0000256" key="1">
    <source>
        <dbReference type="SAM" id="MobiDB-lite"/>
    </source>
</evidence>
<accession>A0A194W5E0</accession>
<dbReference type="OrthoDB" id="4733706at2759"/>
<proteinExistence type="predicted"/>
<name>A0A194W5E0_CYTMA</name>
<feature type="chain" id="PRO_5008267125" description="Mid2 domain-containing protein" evidence="3">
    <location>
        <begin position="21"/>
        <end position="644"/>
    </location>
</feature>
<evidence type="ECO:0000313" key="4">
    <source>
        <dbReference type="EMBL" id="KUI71684.1"/>
    </source>
</evidence>
<feature type="region of interest" description="Disordered" evidence="1">
    <location>
        <begin position="598"/>
        <end position="644"/>
    </location>
</feature>
<organism evidence="4 5">
    <name type="scientific">Cytospora mali</name>
    <name type="common">Apple Valsa canker fungus</name>
    <name type="synonym">Valsa mali</name>
    <dbReference type="NCBI Taxonomy" id="578113"/>
    <lineage>
        <taxon>Eukaryota</taxon>
        <taxon>Fungi</taxon>
        <taxon>Dikarya</taxon>
        <taxon>Ascomycota</taxon>
        <taxon>Pezizomycotina</taxon>
        <taxon>Sordariomycetes</taxon>
        <taxon>Sordariomycetidae</taxon>
        <taxon>Diaporthales</taxon>
        <taxon>Cytosporaceae</taxon>
        <taxon>Cytospora</taxon>
    </lineage>
</organism>
<keyword evidence="5" id="KW-1185">Reference proteome</keyword>
<dbReference type="AlphaFoldDB" id="A0A194W5E0"/>
<keyword evidence="2" id="KW-0472">Membrane</keyword>
<sequence>MLSRCTYAVVAALSLSQASAKPAKSSAPVQLLETRRHEGSFGNDALWGLRRDLVKAGLEQRKSDNIYKTNGSLDLSWSDATLYSYGAAAVSCKSCYVKGTAYASLTIDGDLNLTQALSEFHSQFFPEVSNISNEVWQELDSWATYVWDNATETVESEVAQFFSDGDIDDFDICWDCYAFPSLDVDFNINITDIPETTLKLEFDDLELYMLLDASLEADETYKIDLYPKSWYQPAGIAIGDQMVGVVISLELILGLDAEMDVSTGVHVKFDDTLALEIVLFGNDVSSITLPDGSFEFLPVTVSTSGIVLDATLRLGVTAGLNMSEDLGNTVKLGAGTSAFVYIDLAHFRTNITLPSTQLTSQDDDDNDCDMPVIESYEVGLGAEAGAFVQFMGEKWGPTPNSSIQVFYTTLFSACAISPATATSTAIAGRQTAPALLANRDDMTTTAVSTTFTITNVLCKVASLRNCPASLQTTIQVTSASTLEVIVSKSEQASFPATTSSSVSTVPFGNGAQKVKASSGSPVSYWPSTTASTSSGDSSSTGGVSGVIGDAKKHYGGLSENDKKLVVGLCAGLGGALLTATAVGIWFCLNKRKAKEQSIASSDMEDDQGADSSQPFLGKSKPKTKWRLPQVSITDAGPPTPRAEE</sequence>
<feature type="region of interest" description="Disordered" evidence="1">
    <location>
        <begin position="514"/>
        <end position="543"/>
    </location>
</feature>
<reference evidence="4" key="1">
    <citation type="submission" date="2014-12" db="EMBL/GenBank/DDBJ databases">
        <title>Genome Sequence of Valsa Canker Pathogens Uncovers a Specific Adaption of Colonization on Woody Bark.</title>
        <authorList>
            <person name="Yin Z."/>
            <person name="Liu H."/>
            <person name="Gao X."/>
            <person name="Li Z."/>
            <person name="Song N."/>
            <person name="Ke X."/>
            <person name="Dai Q."/>
            <person name="Wu Y."/>
            <person name="Sun Y."/>
            <person name="Xu J.-R."/>
            <person name="Kang Z.K."/>
            <person name="Wang L."/>
            <person name="Huang L."/>
        </authorList>
    </citation>
    <scope>NUCLEOTIDE SEQUENCE [LARGE SCALE GENOMIC DNA]</scope>
    <source>
        <strain evidence="4">03-8</strain>
    </source>
</reference>
<feature type="compositionally biased region" description="Low complexity" evidence="1">
    <location>
        <begin position="527"/>
        <end position="541"/>
    </location>
</feature>
<protein>
    <recommendedName>
        <fullName evidence="6">Mid2 domain-containing protein</fullName>
    </recommendedName>
</protein>
<keyword evidence="2" id="KW-0812">Transmembrane</keyword>
<gene>
    <name evidence="4" type="ORF">VM1G_07404</name>
</gene>
<evidence type="ECO:0008006" key="6">
    <source>
        <dbReference type="Google" id="ProtNLM"/>
    </source>
</evidence>
<dbReference type="EMBL" id="CM003104">
    <property type="protein sequence ID" value="KUI71684.1"/>
    <property type="molecule type" value="Genomic_DNA"/>
</dbReference>
<keyword evidence="2" id="KW-1133">Transmembrane helix</keyword>
<feature type="transmembrane region" description="Helical" evidence="2">
    <location>
        <begin position="564"/>
        <end position="588"/>
    </location>
</feature>
<feature type="signal peptide" evidence="3">
    <location>
        <begin position="1"/>
        <end position="20"/>
    </location>
</feature>